<accession>A0A1A9X2U8</accession>
<evidence type="ECO:0000256" key="1">
    <source>
        <dbReference type="SAM" id="MobiDB-lite"/>
    </source>
</evidence>
<dbReference type="SUPFAM" id="SSF56808">
    <property type="entry name" value="Ribosomal protein L1"/>
    <property type="match status" value="1"/>
</dbReference>
<proteinExistence type="predicted"/>
<reference evidence="3" key="1">
    <citation type="submission" date="2014-03" db="EMBL/GenBank/DDBJ databases">
        <authorList>
            <person name="Aksoy S."/>
            <person name="Warren W."/>
            <person name="Wilson R.K."/>
        </authorList>
    </citation>
    <scope>NUCLEOTIDE SEQUENCE [LARGE SCALE GENOMIC DNA]</scope>
    <source>
        <strain evidence="3">IAEA</strain>
    </source>
</reference>
<dbReference type="InterPro" id="IPR023674">
    <property type="entry name" value="Ribosomal_uL1-like"/>
</dbReference>
<reference evidence="2" key="2">
    <citation type="submission" date="2020-05" db="UniProtKB">
        <authorList>
            <consortium name="EnsemblMetazoa"/>
        </authorList>
    </citation>
    <scope>IDENTIFICATION</scope>
    <source>
        <strain evidence="2">IAEA</strain>
    </source>
</reference>
<keyword evidence="3" id="KW-1185">Reference proteome</keyword>
<name>A0A1A9X2U8_9MUSC</name>
<feature type="region of interest" description="Disordered" evidence="1">
    <location>
        <begin position="410"/>
        <end position="449"/>
    </location>
</feature>
<dbReference type="InterPro" id="IPR016095">
    <property type="entry name" value="Ribosomal_uL1_3-a/b-sand"/>
</dbReference>
<feature type="region of interest" description="Disordered" evidence="1">
    <location>
        <begin position="79"/>
        <end position="99"/>
    </location>
</feature>
<evidence type="ECO:0000313" key="3">
    <source>
        <dbReference type="Proteomes" id="UP000091820"/>
    </source>
</evidence>
<dbReference type="Gene3D" id="3.30.190.20">
    <property type="match status" value="1"/>
</dbReference>
<dbReference type="Proteomes" id="UP000091820">
    <property type="component" value="Unassembled WGS sequence"/>
</dbReference>
<protein>
    <recommendedName>
        <fullName evidence="4">Ribosomal L1 domain-containing protein</fullName>
    </recommendedName>
</protein>
<dbReference type="VEuPathDB" id="VectorBase:GBRI042311"/>
<dbReference type="Gene3D" id="3.40.50.790">
    <property type="match status" value="1"/>
</dbReference>
<dbReference type="STRING" id="37001.A0A1A9X2U8"/>
<evidence type="ECO:0000313" key="2">
    <source>
        <dbReference type="EnsemblMetazoa" id="GBRI042311-PA"/>
    </source>
</evidence>
<organism evidence="2 3">
    <name type="scientific">Glossina brevipalpis</name>
    <dbReference type="NCBI Taxonomy" id="37001"/>
    <lineage>
        <taxon>Eukaryota</taxon>
        <taxon>Metazoa</taxon>
        <taxon>Ecdysozoa</taxon>
        <taxon>Arthropoda</taxon>
        <taxon>Hexapoda</taxon>
        <taxon>Insecta</taxon>
        <taxon>Pterygota</taxon>
        <taxon>Neoptera</taxon>
        <taxon>Endopterygota</taxon>
        <taxon>Diptera</taxon>
        <taxon>Brachycera</taxon>
        <taxon>Muscomorpha</taxon>
        <taxon>Hippoboscoidea</taxon>
        <taxon>Glossinidae</taxon>
        <taxon>Glossina</taxon>
    </lineage>
</organism>
<evidence type="ECO:0008006" key="4">
    <source>
        <dbReference type="Google" id="ProtNLM"/>
    </source>
</evidence>
<dbReference type="InterPro" id="IPR028364">
    <property type="entry name" value="Ribosomal_uL1/biogenesis"/>
</dbReference>
<feature type="compositionally biased region" description="Basic and acidic residues" evidence="1">
    <location>
        <begin position="412"/>
        <end position="425"/>
    </location>
</feature>
<dbReference type="Pfam" id="PF00687">
    <property type="entry name" value="Ribosomal_L1"/>
    <property type="match status" value="1"/>
</dbReference>
<dbReference type="EnsemblMetazoa" id="GBRI042311-RA">
    <property type="protein sequence ID" value="GBRI042311-PA"/>
    <property type="gene ID" value="GBRI042311"/>
</dbReference>
<sequence length="449" mass="51520">MKKLKAEKINKVKKLKPLKKAISKNVVKITKPKGIAGEKLKKKKNKSIVVSKVTTTANAKCEEKFEGPIVQKVKSKISNKRKTINNPTEGKQENGKNAKIQSKYHPAEFDEEKFNTIVNYTKTKRICKMLKTLVEKEVGQKKSIFDDYRYLLNVTSYKIADCPKHMIKLNLKNSLVNVDDDDVIIIVPDLKRGGDPELTIQHYEDVFNKMEIAGLKIMPFKQLRNEHATFESLRKMANTYDYFLCDGRIASHVSGFCGKLFQKSRTTFHTVRLNNPHAYKKEIERSLKRTAYRQLEKGNLISIPVGNHKFSSGKLTENILYIIEQLKKTFPGGLNNIRNMHLKIDIKGTSSLPLYINMASPPEDCPYVVGPWEQRMVKLKKKANDVLLKFSLRKTGRFVKLNKVQLKRKQKLKEARDNLSSESHSKTNLVNNDDTVKSSSKKSRKIKKV</sequence>
<dbReference type="AlphaFoldDB" id="A0A1A9X2U8"/>
<feature type="compositionally biased region" description="Basic residues" evidence="1">
    <location>
        <begin position="439"/>
        <end position="449"/>
    </location>
</feature>